<protein>
    <submittedName>
        <fullName evidence="1">Uncharacterized protein</fullName>
    </submittedName>
</protein>
<reference evidence="1" key="1">
    <citation type="submission" date="2017-02" db="EMBL/GenBank/DDBJ databases">
        <title>Delving into the versatile metabolic prowess of the omnipresent phylum Bacteroidetes.</title>
        <authorList>
            <person name="Nobu M.K."/>
            <person name="Mei R."/>
            <person name="Narihiro T."/>
            <person name="Kuroda K."/>
            <person name="Liu W.-T."/>
        </authorList>
    </citation>
    <scope>NUCLEOTIDE SEQUENCE</scope>
    <source>
        <strain evidence="1">ADurb.Bin131</strain>
    </source>
</reference>
<sequence length="111" mass="12176">MLHIWLSEPAGTIIETWSPLITLSLKKIVLPSSFFISIFEYIFPRKGKPITNCLVPFGTKKYTGSPFGDHCLKGIFFGFPGSSALPAHTDKGLLSNVISADFQYVVPGSKI</sequence>
<evidence type="ECO:0000313" key="1">
    <source>
        <dbReference type="EMBL" id="OQB72785.1"/>
    </source>
</evidence>
<name>A0A1V6C7H0_UNCT6</name>
<proteinExistence type="predicted"/>
<accession>A0A1V6C7H0</accession>
<dbReference type="Proteomes" id="UP000485562">
    <property type="component" value="Unassembled WGS sequence"/>
</dbReference>
<gene>
    <name evidence="1" type="ORF">BWX89_01216</name>
</gene>
<dbReference type="AlphaFoldDB" id="A0A1V6C7H0"/>
<comment type="caution">
    <text evidence="1">The sequence shown here is derived from an EMBL/GenBank/DDBJ whole genome shotgun (WGS) entry which is preliminary data.</text>
</comment>
<dbReference type="EMBL" id="MWDQ01000113">
    <property type="protein sequence ID" value="OQB72785.1"/>
    <property type="molecule type" value="Genomic_DNA"/>
</dbReference>
<organism evidence="1">
    <name type="scientific">candidate division TA06 bacterium ADurb.Bin131</name>
    <dbReference type="NCBI Taxonomy" id="1852827"/>
    <lineage>
        <taxon>Bacteria</taxon>
        <taxon>Bacteria division TA06</taxon>
    </lineage>
</organism>